<comment type="caution">
    <text evidence="3">The sequence shown here is derived from an EMBL/GenBank/DDBJ whole genome shotgun (WGS) entry which is preliminary data.</text>
</comment>
<feature type="domain" description="DUF4145" evidence="2">
    <location>
        <begin position="89"/>
        <end position="168"/>
    </location>
</feature>
<dbReference type="RefSeq" id="WP_124616830.1">
    <property type="nucleotide sequence ID" value="NZ_QTQX01000004.1"/>
</dbReference>
<dbReference type="Proteomes" id="UP000269271">
    <property type="component" value="Unassembled WGS sequence"/>
</dbReference>
<sequence length="231" mass="25503">MAQHYPAEFHSTQFNCIHCGVFSVQHWHRMLWKPAGALNLIVNSLWDVCTCMHCSEDSYWYDGKMLVPSTSNVSLPHEDFPEEPRNDYNEARAIYGRSPRAATALLRLALQKLLKAVGQKGDNINNDIAALVKAGLSAHVQQALDYCRVIGNNAVHPGVIRLDDTPEMGIVLFEMLNLIVEQLIAQPKRVENYYTSLPEAARAAIEKRDAPVAEKAVSPDAGPAAMAGPAK</sequence>
<dbReference type="EMBL" id="QTQX01000004">
    <property type="protein sequence ID" value="RQT33458.1"/>
    <property type="molecule type" value="Genomic_DNA"/>
</dbReference>
<organism evidence="3 4">
    <name type="scientific">Burkholderia contaminans</name>
    <dbReference type="NCBI Taxonomy" id="488447"/>
    <lineage>
        <taxon>Bacteria</taxon>
        <taxon>Pseudomonadati</taxon>
        <taxon>Pseudomonadota</taxon>
        <taxon>Betaproteobacteria</taxon>
        <taxon>Burkholderiales</taxon>
        <taxon>Burkholderiaceae</taxon>
        <taxon>Burkholderia</taxon>
        <taxon>Burkholderia cepacia complex</taxon>
    </lineage>
</organism>
<feature type="compositionally biased region" description="Low complexity" evidence="1">
    <location>
        <begin position="221"/>
        <end position="231"/>
    </location>
</feature>
<reference evidence="3 4" key="1">
    <citation type="submission" date="2018-08" db="EMBL/GenBank/DDBJ databases">
        <title>Comparative analysis of Burkholderia isolates from Puerto Rico.</title>
        <authorList>
            <person name="Hall C."/>
            <person name="Sahl J."/>
            <person name="Wagner D."/>
        </authorList>
    </citation>
    <scope>NUCLEOTIDE SEQUENCE [LARGE SCALE GENOMIC DNA]</scope>
    <source>
        <strain evidence="3 4">Bp9001</strain>
    </source>
</reference>
<accession>A0A3N8RC23</accession>
<protein>
    <submittedName>
        <fullName evidence="3">DUF4145 domain-containing protein</fullName>
    </submittedName>
</protein>
<dbReference type="AlphaFoldDB" id="A0A3N8RC23"/>
<dbReference type="Pfam" id="PF13643">
    <property type="entry name" value="DUF4145"/>
    <property type="match status" value="1"/>
</dbReference>
<name>A0A3N8RC23_9BURK</name>
<proteinExistence type="predicted"/>
<gene>
    <name evidence="3" type="ORF">DF037_07690</name>
</gene>
<evidence type="ECO:0000313" key="3">
    <source>
        <dbReference type="EMBL" id="RQT33458.1"/>
    </source>
</evidence>
<dbReference type="InterPro" id="IPR025285">
    <property type="entry name" value="DUF4145"/>
</dbReference>
<evidence type="ECO:0000313" key="4">
    <source>
        <dbReference type="Proteomes" id="UP000269271"/>
    </source>
</evidence>
<evidence type="ECO:0000256" key="1">
    <source>
        <dbReference type="SAM" id="MobiDB-lite"/>
    </source>
</evidence>
<feature type="region of interest" description="Disordered" evidence="1">
    <location>
        <begin position="212"/>
        <end position="231"/>
    </location>
</feature>
<evidence type="ECO:0000259" key="2">
    <source>
        <dbReference type="Pfam" id="PF13643"/>
    </source>
</evidence>